<dbReference type="Pfam" id="PF13383">
    <property type="entry name" value="Methyltransf_22"/>
    <property type="match status" value="1"/>
</dbReference>
<dbReference type="PANTHER" id="PTHR32026:SF10">
    <property type="entry name" value="METHYLTRANSFERASE-LIKE PROTEIN 24-RELATED"/>
    <property type="match status" value="1"/>
</dbReference>
<evidence type="ECO:0000313" key="2">
    <source>
        <dbReference type="EMBL" id="OWF39220.1"/>
    </source>
</evidence>
<keyword evidence="3" id="KW-1185">Reference proteome</keyword>
<protein>
    <submittedName>
        <fullName evidence="2">Methyltransferase-like protein 24</fullName>
    </submittedName>
</protein>
<feature type="domain" description="Methyltransferase" evidence="1">
    <location>
        <begin position="125"/>
        <end position="278"/>
    </location>
</feature>
<dbReference type="EMBL" id="NEDP02005537">
    <property type="protein sequence ID" value="OWF39220.1"/>
    <property type="molecule type" value="Genomic_DNA"/>
</dbReference>
<dbReference type="SUPFAM" id="SSF53335">
    <property type="entry name" value="S-adenosyl-L-methionine-dependent methyltransferases"/>
    <property type="match status" value="1"/>
</dbReference>
<dbReference type="InterPro" id="IPR029063">
    <property type="entry name" value="SAM-dependent_MTases_sf"/>
</dbReference>
<dbReference type="GO" id="GO:0032259">
    <property type="term" value="P:methylation"/>
    <property type="evidence" value="ECO:0007669"/>
    <property type="project" value="UniProtKB-KW"/>
</dbReference>
<dbReference type="Proteomes" id="UP000242188">
    <property type="component" value="Unassembled WGS sequence"/>
</dbReference>
<comment type="caution">
    <text evidence="2">The sequence shown here is derived from an EMBL/GenBank/DDBJ whole genome shotgun (WGS) entry which is preliminary data.</text>
</comment>
<keyword evidence="2" id="KW-0808">Transferase</keyword>
<evidence type="ECO:0000313" key="3">
    <source>
        <dbReference type="Proteomes" id="UP000242188"/>
    </source>
</evidence>
<dbReference type="PANTHER" id="PTHR32026">
    <property type="entry name" value="METHYLTRANSFERASE-LIKE PROTEIN 24"/>
    <property type="match status" value="1"/>
</dbReference>
<dbReference type="OrthoDB" id="10006218at2759"/>
<dbReference type="AlphaFoldDB" id="A0A210PRU8"/>
<gene>
    <name evidence="2" type="ORF">KP79_PYT20321</name>
</gene>
<accession>A0A210PRU8</accession>
<evidence type="ECO:0000259" key="1">
    <source>
        <dbReference type="Pfam" id="PF13383"/>
    </source>
</evidence>
<organism evidence="2 3">
    <name type="scientific">Mizuhopecten yessoensis</name>
    <name type="common">Japanese scallop</name>
    <name type="synonym">Patinopecten yessoensis</name>
    <dbReference type="NCBI Taxonomy" id="6573"/>
    <lineage>
        <taxon>Eukaryota</taxon>
        <taxon>Metazoa</taxon>
        <taxon>Spiralia</taxon>
        <taxon>Lophotrochozoa</taxon>
        <taxon>Mollusca</taxon>
        <taxon>Bivalvia</taxon>
        <taxon>Autobranchia</taxon>
        <taxon>Pteriomorphia</taxon>
        <taxon>Pectinida</taxon>
        <taxon>Pectinoidea</taxon>
        <taxon>Pectinidae</taxon>
        <taxon>Mizuhopecten</taxon>
    </lineage>
</organism>
<proteinExistence type="predicted"/>
<dbReference type="InterPro" id="IPR025714">
    <property type="entry name" value="Methyltranfer_dom"/>
</dbReference>
<name>A0A210PRU8_MIZYE</name>
<dbReference type="GO" id="GO:0008168">
    <property type="term" value="F:methyltransferase activity"/>
    <property type="evidence" value="ECO:0007669"/>
    <property type="project" value="UniProtKB-KW"/>
</dbReference>
<sequence>MASKSFIHYLRRYRSRNARMWILIATAVGSFFLLFQHRYSGIVLVELRPTSFNRTWWDAKSYPKESAFSLCSSVIPTRHNVSLTGSLKKTMEIGDGPPPVRDKLCSMSFEDLEMYYHTYLSTIQRPCKRSVRMGHTMDGGWDVCGEEFKYIRNECLVYSFGIQFDFSFDDEMASVFGCEVHSFDPSMHEVDHVHNPSVYFHATGLSDYNGISKDMAGWKMRTFKSIRKELFHNSRTPDILKMDIESWEWNVLPDMLKTSQLDGVKQLLVEFHARTESRVKEYWVHKLLILRGLYLEGYRVFWVGRNMMCTYTSPALNRTFYGCYEVSFVKVNIPGAG</sequence>
<dbReference type="InterPro" id="IPR026913">
    <property type="entry name" value="METTL24"/>
</dbReference>
<reference evidence="2 3" key="1">
    <citation type="journal article" date="2017" name="Nat. Ecol. Evol.">
        <title>Scallop genome provides insights into evolution of bilaterian karyotype and development.</title>
        <authorList>
            <person name="Wang S."/>
            <person name="Zhang J."/>
            <person name="Jiao W."/>
            <person name="Li J."/>
            <person name="Xun X."/>
            <person name="Sun Y."/>
            <person name="Guo X."/>
            <person name="Huan P."/>
            <person name="Dong B."/>
            <person name="Zhang L."/>
            <person name="Hu X."/>
            <person name="Sun X."/>
            <person name="Wang J."/>
            <person name="Zhao C."/>
            <person name="Wang Y."/>
            <person name="Wang D."/>
            <person name="Huang X."/>
            <person name="Wang R."/>
            <person name="Lv J."/>
            <person name="Li Y."/>
            <person name="Zhang Z."/>
            <person name="Liu B."/>
            <person name="Lu W."/>
            <person name="Hui Y."/>
            <person name="Liang J."/>
            <person name="Zhou Z."/>
            <person name="Hou R."/>
            <person name="Li X."/>
            <person name="Liu Y."/>
            <person name="Li H."/>
            <person name="Ning X."/>
            <person name="Lin Y."/>
            <person name="Zhao L."/>
            <person name="Xing Q."/>
            <person name="Dou J."/>
            <person name="Li Y."/>
            <person name="Mao J."/>
            <person name="Guo H."/>
            <person name="Dou H."/>
            <person name="Li T."/>
            <person name="Mu C."/>
            <person name="Jiang W."/>
            <person name="Fu Q."/>
            <person name="Fu X."/>
            <person name="Miao Y."/>
            <person name="Liu J."/>
            <person name="Yu Q."/>
            <person name="Li R."/>
            <person name="Liao H."/>
            <person name="Li X."/>
            <person name="Kong Y."/>
            <person name="Jiang Z."/>
            <person name="Chourrout D."/>
            <person name="Li R."/>
            <person name="Bao Z."/>
        </authorList>
    </citation>
    <scope>NUCLEOTIDE SEQUENCE [LARGE SCALE GENOMIC DNA]</scope>
    <source>
        <strain evidence="2 3">PY_sf001</strain>
    </source>
</reference>
<keyword evidence="2" id="KW-0489">Methyltransferase</keyword>